<organism evidence="2 3">
    <name type="scientific">Xenotaenia resolanae</name>
    <dbReference type="NCBI Taxonomy" id="208358"/>
    <lineage>
        <taxon>Eukaryota</taxon>
        <taxon>Metazoa</taxon>
        <taxon>Chordata</taxon>
        <taxon>Craniata</taxon>
        <taxon>Vertebrata</taxon>
        <taxon>Euteleostomi</taxon>
        <taxon>Actinopterygii</taxon>
        <taxon>Neopterygii</taxon>
        <taxon>Teleostei</taxon>
        <taxon>Neoteleostei</taxon>
        <taxon>Acanthomorphata</taxon>
        <taxon>Ovalentaria</taxon>
        <taxon>Atherinomorphae</taxon>
        <taxon>Cyprinodontiformes</taxon>
        <taxon>Goodeidae</taxon>
        <taxon>Xenotaenia</taxon>
    </lineage>
</organism>
<proteinExistence type="predicted"/>
<evidence type="ECO:0000256" key="1">
    <source>
        <dbReference type="SAM" id="MobiDB-lite"/>
    </source>
</evidence>
<evidence type="ECO:0000313" key="3">
    <source>
        <dbReference type="Proteomes" id="UP001444071"/>
    </source>
</evidence>
<gene>
    <name evidence="2" type="ORF">XENORESO_000239</name>
</gene>
<keyword evidence="3" id="KW-1185">Reference proteome</keyword>
<evidence type="ECO:0000313" key="2">
    <source>
        <dbReference type="EMBL" id="MEQ2272399.1"/>
    </source>
</evidence>
<feature type="region of interest" description="Disordered" evidence="1">
    <location>
        <begin position="195"/>
        <end position="234"/>
    </location>
</feature>
<sequence>MESEFNREMDISAKEQNDLWKTIESQLLIMKTAIKKTLEYIEEQKLVKQMDSKINEELSKDGKSKTDRESVGKWFNLKEKNARKERDLAEKMCRDSSWLSRGKWKDLANKAEKDEKFWLQMRFLWQSSDHAMTENRDRKSKQIKDSSTFEMPPSYELLANQPALSHHKAPTSPLTGLYPTLKVTRGEVRVCDLPPGTAQASPEPPCSAPTSLLSSHSTDGSVLSFTSQAPQTDPFADRVLRDKLRPVSGPIKYSTPYISHSSNDMELVTPLK</sequence>
<feature type="compositionally biased region" description="Polar residues" evidence="1">
    <location>
        <begin position="208"/>
        <end position="231"/>
    </location>
</feature>
<dbReference type="Proteomes" id="UP001444071">
    <property type="component" value="Unassembled WGS sequence"/>
</dbReference>
<comment type="caution">
    <text evidence="2">The sequence shown here is derived from an EMBL/GenBank/DDBJ whole genome shotgun (WGS) entry which is preliminary data.</text>
</comment>
<dbReference type="EMBL" id="JAHRIM010069241">
    <property type="protein sequence ID" value="MEQ2272399.1"/>
    <property type="molecule type" value="Genomic_DNA"/>
</dbReference>
<name>A0ABV0WTM7_9TELE</name>
<reference evidence="2 3" key="1">
    <citation type="submission" date="2021-06" db="EMBL/GenBank/DDBJ databases">
        <authorList>
            <person name="Palmer J.M."/>
        </authorList>
    </citation>
    <scope>NUCLEOTIDE SEQUENCE [LARGE SCALE GENOMIC DNA]</scope>
    <source>
        <strain evidence="2 3">XR_2019</strain>
        <tissue evidence="2">Muscle</tissue>
    </source>
</reference>
<accession>A0ABV0WTM7</accession>
<protein>
    <submittedName>
        <fullName evidence="2">Uncharacterized protein</fullName>
    </submittedName>
</protein>
<feature type="non-terminal residue" evidence="2">
    <location>
        <position position="272"/>
    </location>
</feature>